<accession>A0ABW2FHU4</accession>
<dbReference type="RefSeq" id="WP_378050202.1">
    <property type="nucleotide sequence ID" value="NZ_JBHMDN010000025.1"/>
</dbReference>
<organism evidence="1 2">
    <name type="scientific">Cohnella cellulosilytica</name>
    <dbReference type="NCBI Taxonomy" id="986710"/>
    <lineage>
        <taxon>Bacteria</taxon>
        <taxon>Bacillati</taxon>
        <taxon>Bacillota</taxon>
        <taxon>Bacilli</taxon>
        <taxon>Bacillales</taxon>
        <taxon>Paenibacillaceae</taxon>
        <taxon>Cohnella</taxon>
    </lineage>
</organism>
<evidence type="ECO:0000313" key="1">
    <source>
        <dbReference type="EMBL" id="MFC7152771.1"/>
    </source>
</evidence>
<dbReference type="Proteomes" id="UP001596378">
    <property type="component" value="Unassembled WGS sequence"/>
</dbReference>
<name>A0ABW2FHU4_9BACL</name>
<dbReference type="Pfam" id="PF11225">
    <property type="entry name" value="DUF3024"/>
    <property type="match status" value="1"/>
</dbReference>
<reference evidence="2" key="1">
    <citation type="journal article" date="2019" name="Int. J. Syst. Evol. Microbiol.">
        <title>The Global Catalogue of Microorganisms (GCM) 10K type strain sequencing project: providing services to taxonomists for standard genome sequencing and annotation.</title>
        <authorList>
            <consortium name="The Broad Institute Genomics Platform"/>
            <consortium name="The Broad Institute Genome Sequencing Center for Infectious Disease"/>
            <person name="Wu L."/>
            <person name="Ma J."/>
        </authorList>
    </citation>
    <scope>NUCLEOTIDE SEQUENCE [LARGE SCALE GENOMIC DNA]</scope>
    <source>
        <strain evidence="2">KCTC 12907</strain>
    </source>
</reference>
<keyword evidence="2" id="KW-1185">Reference proteome</keyword>
<dbReference type="InterPro" id="IPR021388">
    <property type="entry name" value="DUF3024"/>
</dbReference>
<dbReference type="EMBL" id="JBHTAI010000025">
    <property type="protein sequence ID" value="MFC7152771.1"/>
    <property type="molecule type" value="Genomic_DNA"/>
</dbReference>
<evidence type="ECO:0000313" key="2">
    <source>
        <dbReference type="Proteomes" id="UP001596378"/>
    </source>
</evidence>
<comment type="caution">
    <text evidence="1">The sequence shown here is derived from an EMBL/GenBank/DDBJ whole genome shotgun (WGS) entry which is preliminary data.</text>
</comment>
<sequence length="123" mass="14572">MDPFTIRRLEKLLDGYIDLKVPREVRSSVRLRYEWDDNRLTLSEERPDYGGRQWTRAAIAQFRLERGMWSVYALDDGGGWSPVSSIAPCPDFENQLERVELDREGVFWTSPAFIKEFFEHEQK</sequence>
<proteinExistence type="predicted"/>
<gene>
    <name evidence="1" type="ORF">ACFQMJ_29900</name>
</gene>
<protein>
    <submittedName>
        <fullName evidence="1">DUF3024 domain-containing protein</fullName>
    </submittedName>
</protein>